<dbReference type="InterPro" id="IPR008978">
    <property type="entry name" value="HSP20-like_chaperone"/>
</dbReference>
<comment type="caution">
    <text evidence="8">The sequence shown here is derived from an EMBL/GenBank/DDBJ whole genome shotgun (WGS) entry which is preliminary data.</text>
</comment>
<dbReference type="AlphaFoldDB" id="A0ABD1XEQ2"/>
<dbReference type="PROSITE" id="PS50005">
    <property type="entry name" value="TPR"/>
    <property type="match status" value="2"/>
</dbReference>
<evidence type="ECO:0000313" key="8">
    <source>
        <dbReference type="EMBL" id="KAL2607430.1"/>
    </source>
</evidence>
<dbReference type="Gene3D" id="2.60.40.790">
    <property type="match status" value="1"/>
</dbReference>
<dbReference type="Pfam" id="PF13414">
    <property type="entry name" value="TPR_11"/>
    <property type="match status" value="1"/>
</dbReference>
<evidence type="ECO:0000256" key="2">
    <source>
        <dbReference type="ARBA" id="ARBA00022737"/>
    </source>
</evidence>
<dbReference type="SUPFAM" id="SSF48452">
    <property type="entry name" value="TPR-like"/>
    <property type="match status" value="1"/>
</dbReference>
<proteinExistence type="inferred from homology"/>
<name>A0ABD1XEQ2_9MARC</name>
<evidence type="ECO:0000256" key="3">
    <source>
        <dbReference type="ARBA" id="ARBA00022803"/>
    </source>
</evidence>
<dbReference type="PROSITE" id="PS51048">
    <property type="entry name" value="SGS"/>
    <property type="match status" value="1"/>
</dbReference>
<organism evidence="8 9">
    <name type="scientific">Riccia fluitans</name>
    <dbReference type="NCBI Taxonomy" id="41844"/>
    <lineage>
        <taxon>Eukaryota</taxon>
        <taxon>Viridiplantae</taxon>
        <taxon>Streptophyta</taxon>
        <taxon>Embryophyta</taxon>
        <taxon>Marchantiophyta</taxon>
        <taxon>Marchantiopsida</taxon>
        <taxon>Marchantiidae</taxon>
        <taxon>Marchantiales</taxon>
        <taxon>Ricciaceae</taxon>
        <taxon>Riccia</taxon>
    </lineage>
</organism>
<dbReference type="InterPro" id="IPR011990">
    <property type="entry name" value="TPR-like_helical_dom_sf"/>
</dbReference>
<dbReference type="CDD" id="cd06466">
    <property type="entry name" value="p23_CS_SGT1_like"/>
    <property type="match status" value="1"/>
</dbReference>
<evidence type="ECO:0000259" key="7">
    <source>
        <dbReference type="PROSITE" id="PS51203"/>
    </source>
</evidence>
<dbReference type="EMBL" id="JBHFFA010000008">
    <property type="protein sequence ID" value="KAL2607430.1"/>
    <property type="molecule type" value="Genomic_DNA"/>
</dbReference>
<evidence type="ECO:0000256" key="1">
    <source>
        <dbReference type="ARBA" id="ARBA00008509"/>
    </source>
</evidence>
<dbReference type="Pfam" id="PF05002">
    <property type="entry name" value="SGS"/>
    <property type="match status" value="1"/>
</dbReference>
<feature type="domain" description="CS" evidence="7">
    <location>
        <begin position="176"/>
        <end position="265"/>
    </location>
</feature>
<dbReference type="Gene3D" id="1.25.40.10">
    <property type="entry name" value="Tetratricopeptide repeat domain"/>
    <property type="match status" value="1"/>
</dbReference>
<dbReference type="InterPro" id="IPR007052">
    <property type="entry name" value="CS_dom"/>
</dbReference>
<feature type="domain" description="SGS" evidence="6">
    <location>
        <begin position="286"/>
        <end position="377"/>
    </location>
</feature>
<keyword evidence="9" id="KW-1185">Reference proteome</keyword>
<feature type="compositionally biased region" description="Basic and acidic residues" evidence="5">
    <location>
        <begin position="358"/>
        <end position="377"/>
    </location>
</feature>
<dbReference type="InterPro" id="IPR013105">
    <property type="entry name" value="TPR_2"/>
</dbReference>
<reference evidence="8 9" key="1">
    <citation type="submission" date="2024-09" db="EMBL/GenBank/DDBJ databases">
        <title>Chromosome-scale assembly of Riccia fluitans.</title>
        <authorList>
            <person name="Paukszto L."/>
            <person name="Sawicki J."/>
            <person name="Karawczyk K."/>
            <person name="Piernik-Szablinska J."/>
            <person name="Szczecinska M."/>
            <person name="Mazdziarz M."/>
        </authorList>
    </citation>
    <scope>NUCLEOTIDE SEQUENCE [LARGE SCALE GENOMIC DNA]</scope>
    <source>
        <strain evidence="8">Rf_01</strain>
        <tissue evidence="8">Aerial parts of the thallus</tissue>
    </source>
</reference>
<keyword evidence="3 4" id="KW-0802">TPR repeat</keyword>
<feature type="repeat" description="TPR" evidence="4">
    <location>
        <begin position="70"/>
        <end position="103"/>
    </location>
</feature>
<evidence type="ECO:0000256" key="4">
    <source>
        <dbReference type="PROSITE-ProRule" id="PRU00339"/>
    </source>
</evidence>
<keyword evidence="2" id="KW-0677">Repeat</keyword>
<dbReference type="PANTHER" id="PTHR45862">
    <property type="entry name" value="PROTEIN SGT1 HOMOLOG"/>
    <property type="match status" value="1"/>
</dbReference>
<accession>A0ABD1XEQ2</accession>
<feature type="region of interest" description="Disordered" evidence="5">
    <location>
        <begin position="357"/>
        <end position="377"/>
    </location>
</feature>
<dbReference type="InterPro" id="IPR044563">
    <property type="entry name" value="Sgt1-like"/>
</dbReference>
<sequence length="377" mass="42235">MAEELEQQALKAYVDDDYEEAVHLYNKAIALDPSNPELYCDRAAVLIKQKLYMDAVADAKEAIKLNPSLSKAHFRKGEACYHLEEYPTAKAAFEAGLKVDPKNSKIQTWITKCDDKLREEAAADYQAAVSPSETSSPMETVREASAGDDVGATLMETVQSEHSSSGEVDLTPQPVQPKYRHEYYQTADKVVVTIFAKNVQKEQLTVEIGPQILQVKIAIPGEDEYILHERLFGKVNPDESKHVLMSTKIEIRLAKADATQWKKLEYDPKLVAVPVPTPHVSETSAKYPSSAKKGARDWDRLEAEIKKKEKDEKLEGDAALNKLFQDIYSNADEDTRRAMNKSFVESNGTVLSTNWKEVGSKEVEKSPPKGMELKKWG</sequence>
<dbReference type="Proteomes" id="UP001605036">
    <property type="component" value="Unassembled WGS sequence"/>
</dbReference>
<evidence type="ECO:0000259" key="6">
    <source>
        <dbReference type="PROSITE" id="PS51048"/>
    </source>
</evidence>
<dbReference type="SMART" id="SM00028">
    <property type="entry name" value="TPR"/>
    <property type="match status" value="3"/>
</dbReference>
<evidence type="ECO:0000256" key="5">
    <source>
        <dbReference type="SAM" id="MobiDB-lite"/>
    </source>
</evidence>
<dbReference type="SUPFAM" id="SSF49764">
    <property type="entry name" value="HSP20-like chaperones"/>
    <property type="match status" value="1"/>
</dbReference>
<evidence type="ECO:0000313" key="9">
    <source>
        <dbReference type="Proteomes" id="UP001605036"/>
    </source>
</evidence>
<comment type="similarity">
    <text evidence="1">Belongs to the SGT1 family.</text>
</comment>
<dbReference type="Pfam" id="PF04969">
    <property type="entry name" value="CS"/>
    <property type="match status" value="1"/>
</dbReference>
<dbReference type="InterPro" id="IPR019734">
    <property type="entry name" value="TPR_rpt"/>
</dbReference>
<dbReference type="PROSITE" id="PS51203">
    <property type="entry name" value="CS"/>
    <property type="match status" value="1"/>
</dbReference>
<gene>
    <name evidence="8" type="ORF">R1flu_026003</name>
</gene>
<protein>
    <recommendedName>
        <fullName evidence="10">SGT1</fullName>
    </recommendedName>
</protein>
<feature type="repeat" description="TPR" evidence="4">
    <location>
        <begin position="2"/>
        <end position="35"/>
    </location>
</feature>
<dbReference type="InterPro" id="IPR007699">
    <property type="entry name" value="SGS_dom"/>
</dbReference>
<evidence type="ECO:0008006" key="10">
    <source>
        <dbReference type="Google" id="ProtNLM"/>
    </source>
</evidence>
<dbReference type="Pfam" id="PF07719">
    <property type="entry name" value="TPR_2"/>
    <property type="match status" value="1"/>
</dbReference>